<gene>
    <name evidence="1" type="ORF">J2W94_002562</name>
</gene>
<evidence type="ECO:0000313" key="1">
    <source>
        <dbReference type="EMBL" id="MDR6842268.1"/>
    </source>
</evidence>
<dbReference type="RefSeq" id="WP_310094015.1">
    <property type="nucleotide sequence ID" value="NZ_JAVDTT010000003.1"/>
</dbReference>
<accession>A0ABU1RU18</accession>
<keyword evidence="2" id="KW-1185">Reference proteome</keyword>
<comment type="caution">
    <text evidence="1">The sequence shown here is derived from an EMBL/GenBank/DDBJ whole genome shotgun (WGS) entry which is preliminary data.</text>
</comment>
<evidence type="ECO:0000313" key="2">
    <source>
        <dbReference type="Proteomes" id="UP001254759"/>
    </source>
</evidence>
<organism evidence="1 2">
    <name type="scientific">Pseudoxanthomonas sacheonensis</name>
    <dbReference type="NCBI Taxonomy" id="443615"/>
    <lineage>
        <taxon>Bacteria</taxon>
        <taxon>Pseudomonadati</taxon>
        <taxon>Pseudomonadota</taxon>
        <taxon>Gammaproteobacteria</taxon>
        <taxon>Lysobacterales</taxon>
        <taxon>Lysobacteraceae</taxon>
        <taxon>Pseudoxanthomonas</taxon>
    </lineage>
</organism>
<dbReference type="EMBL" id="JAVDTT010000003">
    <property type="protein sequence ID" value="MDR6842268.1"/>
    <property type="molecule type" value="Genomic_DNA"/>
</dbReference>
<protein>
    <submittedName>
        <fullName evidence="1">Uncharacterized protein</fullName>
    </submittedName>
</protein>
<name>A0ABU1RU18_9GAMM</name>
<dbReference type="Proteomes" id="UP001254759">
    <property type="component" value="Unassembled WGS sequence"/>
</dbReference>
<sequence>MRAQIEIVTRAVIPAKAGGASLTAEWLVIQLDLGFSLRPEKEAKSKWIPAFAGMTTEGVSA</sequence>
<reference evidence="1 2" key="1">
    <citation type="submission" date="2023-07" db="EMBL/GenBank/DDBJ databases">
        <title>Sorghum-associated microbial communities from plants grown in Nebraska, USA.</title>
        <authorList>
            <person name="Schachtman D."/>
        </authorList>
    </citation>
    <scope>NUCLEOTIDE SEQUENCE [LARGE SCALE GENOMIC DNA]</scope>
    <source>
        <strain evidence="1 2">BE107</strain>
    </source>
</reference>
<proteinExistence type="predicted"/>